<feature type="binding site" evidence="8">
    <location>
        <position position="92"/>
    </location>
    <ligand>
        <name>[4Fe-4S] cluster</name>
        <dbReference type="ChEBI" id="CHEBI:49883"/>
        <label>1</label>
    </ligand>
</feature>
<dbReference type="GO" id="GO:0005829">
    <property type="term" value="C:cytosol"/>
    <property type="evidence" value="ECO:0007669"/>
    <property type="project" value="TreeGrafter"/>
</dbReference>
<dbReference type="Pfam" id="PF00919">
    <property type="entry name" value="UPF0004"/>
    <property type="match status" value="1"/>
</dbReference>
<organism evidence="11">
    <name type="scientific">Caldisericum exile</name>
    <dbReference type="NCBI Taxonomy" id="693075"/>
    <lineage>
        <taxon>Bacteria</taxon>
        <taxon>Pseudomonadati</taxon>
        <taxon>Caldisericota/Cryosericota group</taxon>
        <taxon>Caldisericota</taxon>
        <taxon>Caldisericia</taxon>
        <taxon>Caldisericales</taxon>
        <taxon>Caldisericaceae</taxon>
        <taxon>Caldisericum</taxon>
    </lineage>
</organism>
<dbReference type="GO" id="GO:0035599">
    <property type="term" value="F:aspartic acid methylthiotransferase activity"/>
    <property type="evidence" value="ECO:0007669"/>
    <property type="project" value="TreeGrafter"/>
</dbReference>
<evidence type="ECO:0000256" key="3">
    <source>
        <dbReference type="ARBA" id="ARBA00022679"/>
    </source>
</evidence>
<comment type="similarity">
    <text evidence="8">Belongs to the methylthiotransferase family. RimO subfamily.</text>
</comment>
<evidence type="ECO:0000256" key="1">
    <source>
        <dbReference type="ARBA" id="ARBA00022485"/>
    </source>
</evidence>
<dbReference type="SFLD" id="SFLDG01061">
    <property type="entry name" value="methylthiotransferase"/>
    <property type="match status" value="1"/>
</dbReference>
<dbReference type="InterPro" id="IPR002792">
    <property type="entry name" value="TRAM_dom"/>
</dbReference>
<keyword evidence="5 8" id="KW-0479">Metal-binding</keyword>
<feature type="binding site" evidence="8">
    <location>
        <position position="166"/>
    </location>
    <ligand>
        <name>[4Fe-4S] cluster</name>
        <dbReference type="ChEBI" id="CHEBI:49883"/>
        <label>2</label>
        <note>4Fe-4S-S-AdoMet</note>
    </ligand>
</feature>
<dbReference type="InterPro" id="IPR038135">
    <property type="entry name" value="Methylthiotransferase_N_sf"/>
</dbReference>
<feature type="domain" description="MTTase N-terminal" evidence="9">
    <location>
        <begin position="14"/>
        <end position="129"/>
    </location>
</feature>
<accession>A0A7C4TXX9</accession>
<keyword evidence="2 8" id="KW-0963">Cytoplasm</keyword>
<evidence type="ECO:0000256" key="5">
    <source>
        <dbReference type="ARBA" id="ARBA00022723"/>
    </source>
</evidence>
<dbReference type="SMART" id="SM00729">
    <property type="entry name" value="Elp3"/>
    <property type="match status" value="1"/>
</dbReference>
<name>A0A7C4TXX9_9BACT</name>
<evidence type="ECO:0000256" key="2">
    <source>
        <dbReference type="ARBA" id="ARBA00022490"/>
    </source>
</evidence>
<protein>
    <recommendedName>
        <fullName evidence="8">Ribosomal protein uS12 methylthiotransferase RimO</fullName>
        <shortName evidence="8">uS12 MTTase</shortName>
        <shortName evidence="8">uS12 methylthiotransferase</shortName>
        <ecNumber evidence="8">2.8.4.4</ecNumber>
    </recommendedName>
    <alternativeName>
        <fullName evidence="8">Ribosomal protein uS12 (aspartate-C(3))-methylthiotransferase</fullName>
    </alternativeName>
    <alternativeName>
        <fullName evidence="8">Ribosome maturation factor RimO</fullName>
    </alternativeName>
</protein>
<dbReference type="Pfam" id="PF18693">
    <property type="entry name" value="TRAM_2"/>
    <property type="match status" value="1"/>
</dbReference>
<evidence type="ECO:0000256" key="6">
    <source>
        <dbReference type="ARBA" id="ARBA00023004"/>
    </source>
</evidence>
<dbReference type="PANTHER" id="PTHR43837:SF1">
    <property type="entry name" value="RIBOSOMAL PROTEIN US12 METHYLTHIOTRANSFERASE RIMO"/>
    <property type="match status" value="1"/>
</dbReference>
<sequence length="446" mass="51364">MHGKGSGESRKSVKKVSIVSLGCPKNLVDSERILGEVSEKYPVTFNPDEAQIVLINTCAFLEEARKEGEEVISEFIEKKKKGHIEKIIVLGCYPSLDTDVLKEKFPLVDGFVGTNNLKSVLKAIEYGGVYVDKRPEYADLPRLQVTLSHYSYLKIADGCNHRCAFCLIPKIKGDLHSFDIDFLIKEAKALVENGVKEFVLIAQDTTQYGIDLYGRISLIDLLKKIESIDDLHWIRILYTYPSPYIYELVRYIRDSAKVVPYIDMPIQHISDRILRLMQRNSTQKDIEEIVSCIKKNGLAFRTSVIVGFPSETEEEFKMLKQFIVDYGVDHLGIFKYSDEKGTKSYSMPQLEENIKDERFSELLDIKDTLATKRSKSFLGASLEFVVDYFDYEHNYFVGRTKFDAPDIDNIVITRNKVLPSQFYTGKVKRVKKYEWFMEVHNSCYFL</sequence>
<feature type="binding site" evidence="8">
    <location>
        <position position="58"/>
    </location>
    <ligand>
        <name>[4Fe-4S] cluster</name>
        <dbReference type="ChEBI" id="CHEBI:49883"/>
        <label>1</label>
    </ligand>
</feature>
<evidence type="ECO:0000313" key="11">
    <source>
        <dbReference type="EMBL" id="HGW60446.1"/>
    </source>
</evidence>
<dbReference type="InterPro" id="IPR012340">
    <property type="entry name" value="NA-bd_OB-fold"/>
</dbReference>
<dbReference type="InterPro" id="IPR007197">
    <property type="entry name" value="rSAM"/>
</dbReference>
<keyword evidence="4 8" id="KW-0949">S-adenosyl-L-methionine</keyword>
<dbReference type="GO" id="GO:0051539">
    <property type="term" value="F:4 iron, 4 sulfur cluster binding"/>
    <property type="evidence" value="ECO:0007669"/>
    <property type="project" value="UniProtKB-UniRule"/>
</dbReference>
<dbReference type="GO" id="GO:0006400">
    <property type="term" value="P:tRNA modification"/>
    <property type="evidence" value="ECO:0007669"/>
    <property type="project" value="InterPro"/>
</dbReference>
<dbReference type="PROSITE" id="PS51918">
    <property type="entry name" value="RADICAL_SAM"/>
    <property type="match status" value="1"/>
</dbReference>
<keyword evidence="11" id="KW-0689">Ribosomal protein</keyword>
<dbReference type="PANTHER" id="PTHR43837">
    <property type="entry name" value="RIBOSOMAL PROTEIN S12 METHYLTHIOTRANSFERASE RIMO"/>
    <property type="match status" value="1"/>
</dbReference>
<dbReference type="SUPFAM" id="SSF102114">
    <property type="entry name" value="Radical SAM enzymes"/>
    <property type="match status" value="1"/>
</dbReference>
<dbReference type="GO" id="GO:0005840">
    <property type="term" value="C:ribosome"/>
    <property type="evidence" value="ECO:0007669"/>
    <property type="project" value="UniProtKB-KW"/>
</dbReference>
<dbReference type="Gene3D" id="2.40.50.140">
    <property type="entry name" value="Nucleic acid-binding proteins"/>
    <property type="match status" value="1"/>
</dbReference>
<dbReference type="InterPro" id="IPR005840">
    <property type="entry name" value="Ribosomal_uS12_MeSTrfase_RimO"/>
</dbReference>
<feature type="binding site" evidence="8">
    <location>
        <position position="163"/>
    </location>
    <ligand>
        <name>[4Fe-4S] cluster</name>
        <dbReference type="ChEBI" id="CHEBI:49883"/>
        <label>2</label>
        <note>4Fe-4S-S-AdoMet</note>
    </ligand>
</feature>
<dbReference type="EC" id="2.8.4.4" evidence="8"/>
<dbReference type="Gene3D" id="3.80.30.20">
    <property type="entry name" value="tm_1862 like domain"/>
    <property type="match status" value="1"/>
</dbReference>
<dbReference type="InterPro" id="IPR005839">
    <property type="entry name" value="Methylthiotransferase"/>
</dbReference>
<dbReference type="FunFam" id="3.80.30.20:FF:000001">
    <property type="entry name" value="tRNA-2-methylthio-N(6)-dimethylallyladenosine synthase 2"/>
    <property type="match status" value="1"/>
</dbReference>
<dbReference type="Gene3D" id="3.40.50.12160">
    <property type="entry name" value="Methylthiotransferase, N-terminal domain"/>
    <property type="match status" value="1"/>
</dbReference>
<comment type="catalytic activity">
    <reaction evidence="8">
        <text>L-aspartate(89)-[ribosomal protein uS12]-hydrogen + (sulfur carrier)-SH + AH2 + 2 S-adenosyl-L-methionine = 3-methylsulfanyl-L-aspartate(89)-[ribosomal protein uS12]-hydrogen + (sulfur carrier)-H + 5'-deoxyadenosine + L-methionine + A + S-adenosyl-L-homocysteine + 2 H(+)</text>
        <dbReference type="Rhea" id="RHEA:37087"/>
        <dbReference type="Rhea" id="RHEA-COMP:10460"/>
        <dbReference type="Rhea" id="RHEA-COMP:10461"/>
        <dbReference type="Rhea" id="RHEA-COMP:14737"/>
        <dbReference type="Rhea" id="RHEA-COMP:14739"/>
        <dbReference type="ChEBI" id="CHEBI:13193"/>
        <dbReference type="ChEBI" id="CHEBI:15378"/>
        <dbReference type="ChEBI" id="CHEBI:17319"/>
        <dbReference type="ChEBI" id="CHEBI:17499"/>
        <dbReference type="ChEBI" id="CHEBI:29917"/>
        <dbReference type="ChEBI" id="CHEBI:29961"/>
        <dbReference type="ChEBI" id="CHEBI:57844"/>
        <dbReference type="ChEBI" id="CHEBI:57856"/>
        <dbReference type="ChEBI" id="CHEBI:59789"/>
        <dbReference type="ChEBI" id="CHEBI:64428"/>
        <dbReference type="ChEBI" id="CHEBI:73599"/>
        <dbReference type="EC" id="2.8.4.4"/>
    </reaction>
</comment>
<feature type="binding site" evidence="8">
    <location>
        <position position="159"/>
    </location>
    <ligand>
        <name>[4Fe-4S] cluster</name>
        <dbReference type="ChEBI" id="CHEBI:49883"/>
        <label>2</label>
        <note>4Fe-4S-S-AdoMet</note>
    </ligand>
</feature>
<comment type="caution">
    <text evidence="11">The sequence shown here is derived from an EMBL/GenBank/DDBJ whole genome shotgun (WGS) entry which is preliminary data.</text>
</comment>
<feature type="binding site" evidence="8">
    <location>
        <position position="23"/>
    </location>
    <ligand>
        <name>[4Fe-4S] cluster</name>
        <dbReference type="ChEBI" id="CHEBI:49883"/>
        <label>1</label>
    </ligand>
</feature>
<dbReference type="GO" id="GO:0103039">
    <property type="term" value="F:protein methylthiotransferase activity"/>
    <property type="evidence" value="ECO:0007669"/>
    <property type="project" value="UniProtKB-EC"/>
</dbReference>
<evidence type="ECO:0000256" key="4">
    <source>
        <dbReference type="ARBA" id="ARBA00022691"/>
    </source>
</evidence>
<comment type="subcellular location">
    <subcellularLocation>
        <location evidence="8">Cytoplasm</location>
    </subcellularLocation>
</comment>
<dbReference type="NCBIfam" id="TIGR00089">
    <property type="entry name" value="MiaB/RimO family radical SAM methylthiotransferase"/>
    <property type="match status" value="1"/>
</dbReference>
<dbReference type="PROSITE" id="PS51449">
    <property type="entry name" value="MTTASE_N"/>
    <property type="match status" value="1"/>
</dbReference>
<evidence type="ECO:0000256" key="8">
    <source>
        <dbReference type="HAMAP-Rule" id="MF_01865"/>
    </source>
</evidence>
<dbReference type="SFLD" id="SFLDS00029">
    <property type="entry name" value="Radical_SAM"/>
    <property type="match status" value="1"/>
</dbReference>
<keyword evidence="7 8" id="KW-0411">Iron-sulfur</keyword>
<dbReference type="EMBL" id="DTHV01000104">
    <property type="protein sequence ID" value="HGW60446.1"/>
    <property type="molecule type" value="Genomic_DNA"/>
</dbReference>
<dbReference type="InterPro" id="IPR020612">
    <property type="entry name" value="Methylthiotransferase_CS"/>
</dbReference>
<gene>
    <name evidence="8 11" type="primary">rimO</name>
    <name evidence="11" type="ORF">ENV82_03340</name>
</gene>
<dbReference type="InterPro" id="IPR006638">
    <property type="entry name" value="Elp3/MiaA/NifB-like_rSAM"/>
</dbReference>
<comment type="cofactor">
    <cofactor evidence="8">
        <name>[4Fe-4S] cluster</name>
        <dbReference type="ChEBI" id="CHEBI:49883"/>
    </cofactor>
    <text evidence="8">Binds 2 [4Fe-4S] clusters. One cluster is coordinated with 3 cysteines and an exchangeable S-adenosyl-L-methionine.</text>
</comment>
<evidence type="ECO:0000256" key="7">
    <source>
        <dbReference type="ARBA" id="ARBA00023014"/>
    </source>
</evidence>
<evidence type="ECO:0000259" key="10">
    <source>
        <dbReference type="PROSITE" id="PS51918"/>
    </source>
</evidence>
<dbReference type="NCBIfam" id="TIGR01125">
    <property type="entry name" value="30S ribosomal protein S12 methylthiotransferase RimO"/>
    <property type="match status" value="1"/>
</dbReference>
<comment type="function">
    <text evidence="8">Catalyzes the methylthiolation of an aspartic acid residue of ribosomal protein uS12.</text>
</comment>
<dbReference type="GO" id="GO:0046872">
    <property type="term" value="F:metal ion binding"/>
    <property type="evidence" value="ECO:0007669"/>
    <property type="project" value="UniProtKB-KW"/>
</dbReference>
<dbReference type="AlphaFoldDB" id="A0A7C4TXX9"/>
<dbReference type="Pfam" id="PF04055">
    <property type="entry name" value="Radical_SAM"/>
    <property type="match status" value="1"/>
</dbReference>
<keyword evidence="3 8" id="KW-0808">Transferase</keyword>
<keyword evidence="1 8" id="KW-0004">4Fe-4S</keyword>
<dbReference type="PROSITE" id="PS01278">
    <property type="entry name" value="MTTASE_RADICAL"/>
    <property type="match status" value="1"/>
</dbReference>
<evidence type="ECO:0000259" key="9">
    <source>
        <dbReference type="PROSITE" id="PS51449"/>
    </source>
</evidence>
<reference evidence="11" key="1">
    <citation type="journal article" date="2020" name="mSystems">
        <title>Genome- and Community-Level Interaction Insights into Carbon Utilization and Element Cycling Functions of Hydrothermarchaeota in Hydrothermal Sediment.</title>
        <authorList>
            <person name="Zhou Z."/>
            <person name="Liu Y."/>
            <person name="Xu W."/>
            <person name="Pan J."/>
            <person name="Luo Z.H."/>
            <person name="Li M."/>
        </authorList>
    </citation>
    <scope>NUCLEOTIDE SEQUENCE [LARGE SCALE GENOMIC DNA]</scope>
    <source>
        <strain evidence="11">SpSt-794</strain>
    </source>
</reference>
<proteinExistence type="inferred from homology"/>
<dbReference type="InterPro" id="IPR013848">
    <property type="entry name" value="Methylthiotransferase_N"/>
</dbReference>
<feature type="domain" description="Radical SAM core" evidence="10">
    <location>
        <begin position="145"/>
        <end position="373"/>
    </location>
</feature>
<dbReference type="CDD" id="cd01335">
    <property type="entry name" value="Radical_SAM"/>
    <property type="match status" value="1"/>
</dbReference>
<dbReference type="InterPro" id="IPR023404">
    <property type="entry name" value="rSAM_horseshoe"/>
</dbReference>
<dbReference type="InterPro" id="IPR058240">
    <property type="entry name" value="rSAM_sf"/>
</dbReference>
<dbReference type="SFLD" id="SFLDG01082">
    <property type="entry name" value="B12-binding_domain_containing"/>
    <property type="match status" value="1"/>
</dbReference>
<keyword evidence="11" id="KW-0687">Ribonucleoprotein</keyword>
<dbReference type="HAMAP" id="MF_01865">
    <property type="entry name" value="MTTase_RimO"/>
    <property type="match status" value="1"/>
</dbReference>
<keyword evidence="6 8" id="KW-0408">Iron</keyword>